<dbReference type="InterPro" id="IPR036388">
    <property type="entry name" value="WH-like_DNA-bd_sf"/>
</dbReference>
<accession>A0A511CXE6</accession>
<keyword evidence="3" id="KW-0804">Transcription</keyword>
<dbReference type="SUPFAM" id="SSF46785">
    <property type="entry name" value="Winged helix' DNA-binding domain"/>
    <property type="match status" value="1"/>
</dbReference>
<dbReference type="Gene3D" id="1.10.10.10">
    <property type="entry name" value="Winged helix-like DNA-binding domain superfamily/Winged helix DNA-binding domain"/>
    <property type="match status" value="1"/>
</dbReference>
<proteinExistence type="predicted"/>
<evidence type="ECO:0000313" key="5">
    <source>
        <dbReference type="EMBL" id="GEL17229.1"/>
    </source>
</evidence>
<dbReference type="GO" id="GO:0003700">
    <property type="term" value="F:DNA-binding transcription factor activity"/>
    <property type="evidence" value="ECO:0007669"/>
    <property type="project" value="InterPro"/>
</dbReference>
<dbReference type="Proteomes" id="UP000321328">
    <property type="component" value="Unassembled WGS sequence"/>
</dbReference>
<dbReference type="EMBL" id="BJVI01000007">
    <property type="protein sequence ID" value="GEL17229.1"/>
    <property type="molecule type" value="Genomic_DNA"/>
</dbReference>
<dbReference type="InterPro" id="IPR036390">
    <property type="entry name" value="WH_DNA-bd_sf"/>
</dbReference>
<dbReference type="PANTHER" id="PTHR42756">
    <property type="entry name" value="TRANSCRIPTIONAL REGULATOR, MARR"/>
    <property type="match status" value="1"/>
</dbReference>
<protein>
    <submittedName>
        <fullName evidence="5">MarR family transcriptional regulator</fullName>
    </submittedName>
</protein>
<evidence type="ECO:0000256" key="3">
    <source>
        <dbReference type="ARBA" id="ARBA00023163"/>
    </source>
</evidence>
<dbReference type="GO" id="GO:0003677">
    <property type="term" value="F:DNA binding"/>
    <property type="evidence" value="ECO:0007669"/>
    <property type="project" value="UniProtKB-KW"/>
</dbReference>
<dbReference type="STRING" id="1123024.GCA_000423625_00391"/>
<dbReference type="SMART" id="SM00347">
    <property type="entry name" value="HTH_MARR"/>
    <property type="match status" value="1"/>
</dbReference>
<evidence type="ECO:0000256" key="1">
    <source>
        <dbReference type="ARBA" id="ARBA00023015"/>
    </source>
</evidence>
<reference evidence="5 6" key="1">
    <citation type="submission" date="2019-07" db="EMBL/GenBank/DDBJ databases">
        <title>Whole genome shotgun sequence of Pseudonocardia asaccharolytica NBRC 16224.</title>
        <authorList>
            <person name="Hosoyama A."/>
            <person name="Uohara A."/>
            <person name="Ohji S."/>
            <person name="Ichikawa N."/>
        </authorList>
    </citation>
    <scope>NUCLEOTIDE SEQUENCE [LARGE SCALE GENOMIC DNA]</scope>
    <source>
        <strain evidence="5 6">NBRC 16224</strain>
    </source>
</reference>
<comment type="caution">
    <text evidence="5">The sequence shown here is derived from an EMBL/GenBank/DDBJ whole genome shotgun (WGS) entry which is preliminary data.</text>
</comment>
<gene>
    <name evidence="5" type="ORF">PA7_10660</name>
</gene>
<dbReference type="AlphaFoldDB" id="A0A511CXE6"/>
<evidence type="ECO:0000259" key="4">
    <source>
        <dbReference type="PROSITE" id="PS50995"/>
    </source>
</evidence>
<keyword evidence="1" id="KW-0805">Transcription regulation</keyword>
<keyword evidence="6" id="KW-1185">Reference proteome</keyword>
<evidence type="ECO:0000313" key="6">
    <source>
        <dbReference type="Proteomes" id="UP000321328"/>
    </source>
</evidence>
<feature type="domain" description="HTH marR-type" evidence="4">
    <location>
        <begin position="16"/>
        <end position="148"/>
    </location>
</feature>
<keyword evidence="2" id="KW-0238">DNA-binding</keyword>
<name>A0A511CXE6_9PSEU</name>
<organism evidence="5 6">
    <name type="scientific">Pseudonocardia asaccharolytica DSM 44247 = NBRC 16224</name>
    <dbReference type="NCBI Taxonomy" id="1123024"/>
    <lineage>
        <taxon>Bacteria</taxon>
        <taxon>Bacillati</taxon>
        <taxon>Actinomycetota</taxon>
        <taxon>Actinomycetes</taxon>
        <taxon>Pseudonocardiales</taxon>
        <taxon>Pseudonocardiaceae</taxon>
        <taxon>Pseudonocardia</taxon>
    </lineage>
</organism>
<sequence length="156" mass="17337">MTKYDDSSIERRKVPRTRTMYLVKQLEMAIRGKIERATRNVGLTVPQYIALTILQRNPGISSAQLARGTFVSAQAANELVNALEAKGFINRAPSPKHAKVLEIRLSNKGSSVLDSCEIEIDEIEEQMLSEVSESEVLDFRQTLRACITAMSKPAAD</sequence>
<dbReference type="PROSITE" id="PS50995">
    <property type="entry name" value="HTH_MARR_2"/>
    <property type="match status" value="1"/>
</dbReference>
<evidence type="ECO:0000256" key="2">
    <source>
        <dbReference type="ARBA" id="ARBA00023125"/>
    </source>
</evidence>
<dbReference type="InterPro" id="IPR000835">
    <property type="entry name" value="HTH_MarR-typ"/>
</dbReference>
<dbReference type="PANTHER" id="PTHR42756:SF1">
    <property type="entry name" value="TRANSCRIPTIONAL REPRESSOR OF EMRAB OPERON"/>
    <property type="match status" value="1"/>
</dbReference>
<dbReference type="Pfam" id="PF12802">
    <property type="entry name" value="MarR_2"/>
    <property type="match status" value="1"/>
</dbReference>